<evidence type="ECO:0000313" key="6">
    <source>
        <dbReference type="EMBL" id="KAG6427822.1"/>
    </source>
</evidence>
<accession>A0A8X8YBY3</accession>
<reference evidence="6" key="2">
    <citation type="submission" date="2020-08" db="EMBL/GenBank/DDBJ databases">
        <title>Plant Genome Project.</title>
        <authorList>
            <person name="Zhang R.-G."/>
        </authorList>
    </citation>
    <scope>NUCLEOTIDE SEQUENCE</scope>
    <source>
        <strain evidence="6">Huo1</strain>
        <tissue evidence="6">Leaf</tissue>
    </source>
</reference>
<dbReference type="GO" id="GO:0009627">
    <property type="term" value="P:systemic acquired resistance"/>
    <property type="evidence" value="ECO:0007669"/>
    <property type="project" value="InterPro"/>
</dbReference>
<proteinExistence type="predicted"/>
<dbReference type="FunFam" id="2.40.40.10:FF:000005">
    <property type="entry name" value="Barwin-related endoglucanase"/>
    <property type="match status" value="1"/>
</dbReference>
<dbReference type="SMART" id="SM00837">
    <property type="entry name" value="DPBB_1"/>
    <property type="match status" value="1"/>
</dbReference>
<dbReference type="CDD" id="cd22269">
    <property type="entry name" value="DPBB_EG45-like"/>
    <property type="match status" value="1"/>
</dbReference>
<dbReference type="EMBL" id="PNBA02000004">
    <property type="protein sequence ID" value="KAG6427822.1"/>
    <property type="molecule type" value="Genomic_DNA"/>
</dbReference>
<evidence type="ECO:0000256" key="1">
    <source>
        <dbReference type="ARBA" id="ARBA00004613"/>
    </source>
</evidence>
<evidence type="ECO:0000256" key="4">
    <source>
        <dbReference type="SAM" id="SignalP"/>
    </source>
</evidence>
<comment type="subcellular location">
    <subcellularLocation>
        <location evidence="1">Secreted</location>
    </subcellularLocation>
</comment>
<dbReference type="SUPFAM" id="SSF50685">
    <property type="entry name" value="Barwin-like endoglucanases"/>
    <property type="match status" value="1"/>
</dbReference>
<evidence type="ECO:0000256" key="2">
    <source>
        <dbReference type="ARBA" id="ARBA00022525"/>
    </source>
</evidence>
<dbReference type="InterPro" id="IPR009009">
    <property type="entry name" value="RlpA-like_DPBB"/>
</dbReference>
<dbReference type="PANTHER" id="PTHR47295">
    <property type="entry name" value="EG45-LIKE DOMAIN CONTAINING PROTEIN 1-RELATED"/>
    <property type="match status" value="1"/>
</dbReference>
<dbReference type="InterPro" id="IPR044206">
    <property type="entry name" value="EGC1/2"/>
</dbReference>
<dbReference type="PROSITE" id="PS50842">
    <property type="entry name" value="EXPANSIN_EG45"/>
    <property type="match status" value="1"/>
</dbReference>
<dbReference type="PANTHER" id="PTHR47295:SF14">
    <property type="entry name" value="OS06G0688300 PROTEIN"/>
    <property type="match status" value="1"/>
</dbReference>
<gene>
    <name evidence="6" type="ORF">SASPL_112069</name>
</gene>
<dbReference type="Gene3D" id="2.40.40.10">
    <property type="entry name" value="RlpA-like domain"/>
    <property type="match status" value="1"/>
</dbReference>
<evidence type="ECO:0000313" key="7">
    <source>
        <dbReference type="Proteomes" id="UP000298416"/>
    </source>
</evidence>
<feature type="domain" description="Expansin-like EG45" evidence="5">
    <location>
        <begin position="25"/>
        <end position="128"/>
    </location>
</feature>
<dbReference type="AlphaFoldDB" id="A0A8X8YBY3"/>
<keyword evidence="3 4" id="KW-0732">Signal</keyword>
<name>A0A8X8YBY3_SALSN</name>
<dbReference type="OrthoDB" id="406505at2759"/>
<dbReference type="Pfam" id="PF03330">
    <property type="entry name" value="DPBB_1"/>
    <property type="match status" value="1"/>
</dbReference>
<dbReference type="InterPro" id="IPR036908">
    <property type="entry name" value="RlpA-like_sf"/>
</dbReference>
<evidence type="ECO:0000256" key="3">
    <source>
        <dbReference type="ARBA" id="ARBA00022729"/>
    </source>
</evidence>
<dbReference type="InterPro" id="IPR007112">
    <property type="entry name" value="Expansin/allergen_DPBB_dom"/>
</dbReference>
<dbReference type="Proteomes" id="UP000298416">
    <property type="component" value="Unassembled WGS sequence"/>
</dbReference>
<keyword evidence="2" id="KW-0964">Secreted</keyword>
<reference evidence="6" key="1">
    <citation type="submission" date="2018-01" db="EMBL/GenBank/DDBJ databases">
        <authorList>
            <person name="Mao J.F."/>
        </authorList>
    </citation>
    <scope>NUCLEOTIDE SEQUENCE</scope>
    <source>
        <strain evidence="6">Huo1</strain>
        <tissue evidence="6">Leaf</tissue>
    </source>
</reference>
<dbReference type="GO" id="GO:0048046">
    <property type="term" value="C:apoplast"/>
    <property type="evidence" value="ECO:0007669"/>
    <property type="project" value="InterPro"/>
</dbReference>
<organism evidence="6">
    <name type="scientific">Salvia splendens</name>
    <name type="common">Scarlet sage</name>
    <dbReference type="NCBI Taxonomy" id="180675"/>
    <lineage>
        <taxon>Eukaryota</taxon>
        <taxon>Viridiplantae</taxon>
        <taxon>Streptophyta</taxon>
        <taxon>Embryophyta</taxon>
        <taxon>Tracheophyta</taxon>
        <taxon>Spermatophyta</taxon>
        <taxon>Magnoliopsida</taxon>
        <taxon>eudicotyledons</taxon>
        <taxon>Gunneridae</taxon>
        <taxon>Pentapetalae</taxon>
        <taxon>asterids</taxon>
        <taxon>lamiids</taxon>
        <taxon>Lamiales</taxon>
        <taxon>Lamiaceae</taxon>
        <taxon>Nepetoideae</taxon>
        <taxon>Mentheae</taxon>
        <taxon>Salviinae</taxon>
        <taxon>Salvia</taxon>
        <taxon>Salvia subgen. Calosphace</taxon>
        <taxon>core Calosphace</taxon>
    </lineage>
</organism>
<comment type="caution">
    <text evidence="6">The sequence shown here is derived from an EMBL/GenBank/DDBJ whole genome shotgun (WGS) entry which is preliminary data.</text>
</comment>
<feature type="chain" id="PRO_5036479100" description="Expansin-like EG45 domain-containing protein" evidence="4">
    <location>
        <begin position="23"/>
        <end position="128"/>
    </location>
</feature>
<keyword evidence="7" id="KW-1185">Reference proteome</keyword>
<protein>
    <recommendedName>
        <fullName evidence="5">Expansin-like EG45 domain-containing protein</fullName>
    </recommendedName>
</protein>
<sequence>MGFARIVMVALVAASIVSMASAIAGTATYYSPIVPSSCYEFEDRGTMVAAANPALFNNRAACGDRYTVQCTGPTNQGVPQPCRNGPITVTIVDLCPGCAADQIDLSEQAFNQIADPAAGRIRIEYNRV</sequence>
<feature type="signal peptide" evidence="4">
    <location>
        <begin position="1"/>
        <end position="22"/>
    </location>
</feature>
<evidence type="ECO:0000259" key="5">
    <source>
        <dbReference type="PROSITE" id="PS50842"/>
    </source>
</evidence>